<sequence>MVRIVRPEGTDVLLDAAAGPGFTALQFSEMVSSTVIHDGTPGMLRKAMELVKEKKARNCSFVLSTLPELPLPDGAFTVVTCRRALHHFHNVHETLREFRRVLAPGGRLCISDMVAPAGWEEQFNRLEWMRDSSHHWALSEEEMLMELEEAGFREVEHSIMVNSLDFDQWLSPLDSESAQGMACRAYLEKLSGEGFPLARPGGLMKLHGVYLAVRD</sequence>
<dbReference type="EMBL" id="BMNY01000001">
    <property type="protein sequence ID" value="GGM71205.1"/>
    <property type="molecule type" value="Genomic_DNA"/>
</dbReference>
<comment type="caution">
    <text evidence="2">The sequence shown here is derived from an EMBL/GenBank/DDBJ whole genome shotgun (WGS) entry which is preliminary data.</text>
</comment>
<dbReference type="Gene3D" id="3.40.50.150">
    <property type="entry name" value="Vaccinia Virus protein VP39"/>
    <property type="match status" value="1"/>
</dbReference>
<gene>
    <name evidence="2" type="ORF">GCM10007108_06610</name>
</gene>
<dbReference type="Proteomes" id="UP000632195">
    <property type="component" value="Unassembled WGS sequence"/>
</dbReference>
<dbReference type="InterPro" id="IPR013216">
    <property type="entry name" value="Methyltransf_11"/>
</dbReference>
<keyword evidence="3" id="KW-1185">Reference proteome</keyword>
<dbReference type="GO" id="GO:0008757">
    <property type="term" value="F:S-adenosylmethionine-dependent methyltransferase activity"/>
    <property type="evidence" value="ECO:0007669"/>
    <property type="project" value="InterPro"/>
</dbReference>
<organism evidence="2 3">
    <name type="scientific">Thermogymnomonas acidicola</name>
    <dbReference type="NCBI Taxonomy" id="399579"/>
    <lineage>
        <taxon>Archaea</taxon>
        <taxon>Methanobacteriati</taxon>
        <taxon>Thermoplasmatota</taxon>
        <taxon>Thermoplasmata</taxon>
        <taxon>Thermoplasmatales</taxon>
        <taxon>Thermogymnomonas</taxon>
    </lineage>
</organism>
<reference evidence="2" key="1">
    <citation type="journal article" date="2014" name="Int. J. Syst. Evol. Microbiol.">
        <title>Complete genome sequence of Corynebacterium casei LMG S-19264T (=DSM 44701T), isolated from a smear-ripened cheese.</title>
        <authorList>
            <consortium name="US DOE Joint Genome Institute (JGI-PGF)"/>
            <person name="Walter F."/>
            <person name="Albersmeier A."/>
            <person name="Kalinowski J."/>
            <person name="Ruckert C."/>
        </authorList>
    </citation>
    <scope>NUCLEOTIDE SEQUENCE</scope>
    <source>
        <strain evidence="2">JCM 13583</strain>
    </source>
</reference>
<dbReference type="SUPFAM" id="SSF53335">
    <property type="entry name" value="S-adenosyl-L-methionine-dependent methyltransferases"/>
    <property type="match status" value="1"/>
</dbReference>
<protein>
    <recommendedName>
        <fullName evidence="1">Methyltransferase type 11 domain-containing protein</fullName>
    </recommendedName>
</protein>
<feature type="domain" description="Methyltransferase type 11" evidence="1">
    <location>
        <begin position="14"/>
        <end position="110"/>
    </location>
</feature>
<evidence type="ECO:0000313" key="3">
    <source>
        <dbReference type="Proteomes" id="UP000632195"/>
    </source>
</evidence>
<evidence type="ECO:0000259" key="1">
    <source>
        <dbReference type="Pfam" id="PF08241"/>
    </source>
</evidence>
<name>A0AA37BQM3_9ARCH</name>
<dbReference type="AlphaFoldDB" id="A0AA37BQM3"/>
<reference evidence="2" key="2">
    <citation type="submission" date="2022-09" db="EMBL/GenBank/DDBJ databases">
        <authorList>
            <person name="Sun Q."/>
            <person name="Ohkuma M."/>
        </authorList>
    </citation>
    <scope>NUCLEOTIDE SEQUENCE</scope>
    <source>
        <strain evidence="2">JCM 13583</strain>
    </source>
</reference>
<dbReference type="PANTHER" id="PTHR42912">
    <property type="entry name" value="METHYLTRANSFERASE"/>
    <property type="match status" value="1"/>
</dbReference>
<evidence type="ECO:0000313" key="2">
    <source>
        <dbReference type="EMBL" id="GGM71205.1"/>
    </source>
</evidence>
<proteinExistence type="predicted"/>
<dbReference type="InterPro" id="IPR029063">
    <property type="entry name" value="SAM-dependent_MTases_sf"/>
</dbReference>
<dbReference type="Pfam" id="PF08241">
    <property type="entry name" value="Methyltransf_11"/>
    <property type="match status" value="1"/>
</dbReference>
<accession>A0AA37BQM3</accession>
<dbReference type="InterPro" id="IPR050508">
    <property type="entry name" value="Methyltransf_Superfamily"/>
</dbReference>
<dbReference type="CDD" id="cd02440">
    <property type="entry name" value="AdoMet_MTases"/>
    <property type="match status" value="1"/>
</dbReference>
<dbReference type="PANTHER" id="PTHR42912:SF93">
    <property type="entry name" value="N6-ADENOSINE-METHYLTRANSFERASE TMT1A"/>
    <property type="match status" value="1"/>
</dbReference>